<feature type="region of interest" description="Disordered" evidence="2">
    <location>
        <begin position="1405"/>
        <end position="1438"/>
    </location>
</feature>
<dbReference type="EMBL" id="MSZX01000005">
    <property type="protein sequence ID" value="OPA77471.1"/>
    <property type="molecule type" value="Genomic_DNA"/>
</dbReference>
<reference evidence="3 4" key="1">
    <citation type="submission" date="2017-01" db="EMBL/GenBank/DDBJ databases">
        <title>Genome analysis of Paenibacillus selenitrireducens ES3-24.</title>
        <authorList>
            <person name="Xu D."/>
            <person name="Yao R."/>
            <person name="Zheng S."/>
        </authorList>
    </citation>
    <scope>NUCLEOTIDE SEQUENCE [LARGE SCALE GENOMIC DNA]</scope>
    <source>
        <strain evidence="3 4">ES3-24</strain>
    </source>
</reference>
<feature type="coiled-coil region" evidence="1">
    <location>
        <begin position="109"/>
        <end position="140"/>
    </location>
</feature>
<gene>
    <name evidence="3" type="ORF">BVG16_13530</name>
</gene>
<name>A0A1T2XC50_9BACL</name>
<dbReference type="RefSeq" id="WP_198957464.1">
    <property type="nucleotide sequence ID" value="NZ_MSZX01000005.1"/>
</dbReference>
<dbReference type="STRING" id="1324314.BVG16_13530"/>
<protein>
    <submittedName>
        <fullName evidence="3">Transglycosylase</fullName>
    </submittedName>
</protein>
<keyword evidence="4" id="KW-1185">Reference proteome</keyword>
<evidence type="ECO:0000256" key="1">
    <source>
        <dbReference type="SAM" id="Coils"/>
    </source>
</evidence>
<proteinExistence type="predicted"/>
<comment type="caution">
    <text evidence="3">The sequence shown here is derived from an EMBL/GenBank/DDBJ whole genome shotgun (WGS) entry which is preliminary data.</text>
</comment>
<keyword evidence="1" id="KW-0175">Coiled coil</keyword>
<sequence length="1670" mass="185340">MTELNKDVVGAKINLDVTKILPAFKAIDEGARGNAASFQSLNAELAITQKNFASMGSAADKFALTSEERRKKILAESEALIKQRLAQTELINAKKNQLDQTNNIVESKLKAQQAIVKKREDAIEQQEREHQLKMAALQQKTSAASGLDNLMQAKIDRQFQIMKNGDAKLEMEAERHAAKMQILNQSALSPTKQTQPLVSSENIFGRIEKYAEHAVVFHTITTAINTAQHALKEGLVGIETNMAGYVQTNEHYFLEYNAGTKEMVMNTEKLHDETTKFLHTAHDLGSEIMDVTESARLWGRMYKDVNVVQELVRQSTALSTVDMVELEASTKSMESVMAQYAVHIQNANDAMVIGNRVLDSWSKVAHDTMAPARDLGAAFERTGKIAAETGVSFDFMNGLISTGIRNTALSGENLGNMWKTVLGTIRTEKAVNEIERLGVKTTELVDGTEQWRKAEDILLDLSTKVIDKNYDLTQSYADISRGVYQFAKLAASLNAGDILLGTATSIGSTGSTMEYLKVQMDTIQRKAAQAKASLLEVFNNAGDDGLRRSIKDVLDVIDRLLIGLTKLPKGTLEVAAGIGGLIVVTKSLQGVLNLTSGAIAALSAIKSKNTIATVANTAATVANTTTNQANVVATEGVILSTVSRTAATEGASLAQTTLSTTTKGAAVATGILTTAQAALSVTMAAATAGLSLVMAGLAAFAFMSGKAEKAERDRIQAMKDEDSASQQMISQYERQIELLPKLVNAHVSLENSLKSGTFSSEKQIQVKKQLDEVSKALVVTLGEEGAKQLDAAKYTDEAVRIQIQALNDLIVKQQEARKNVLLDQQDEITKQQVDKQKELKKALKDLEDAQKTAYDPQYALVQVQAIEKLREKVQSLEKESHKLDDAMAGVSVQIGQLAVDSIDQFSGAAGKATESVKDQEDALSYLRDEIKDNTSAISELNQVSHDLSKGQSMNAESATELILKYPQLADKIYKVADGWKFETGAVDILRKAKIQKAIDDLKSEQDSQFNTKVATDARLQSYGIEAQAIKSLADLKAKLNSARTNDLSSGDDLKYFKPAFKQQGLGVMGAKEAAESDLDSILNEYEKDMKAYDDKIKSLSKLYNDPKFGVSKDSSKEKSKSKKDDPLAKAFDASSKYIEHQKAIGKLNTSQELTAWQRVQSQYAQGTEQRMKADEKVYALKKTLSDEAQKKEKEAYNASINWISHQKGIREVSAAQELDMLLRVQSRYKVGSEERMQLDEKVYAARKAKDQEYFADFQRQLSHKKAMEQISTEDEIKAWIKIQGMYKEGTDQRMQADEQLYTLKKKLLDDEQKAVGDYTKTTKTILDQSKNDAIKRIEEERDAFLASQDLKIKAIDDEIKKMDEANNIDDYERALAEKKARLELLQSAVGPEGIKEREQVQKDIEEMERKHQREQAKKSLEDQKQQLQDEKTQKENDYNDQIQKTKEHYDQLSNAFDTFSSQIEFKAEDLKQLQILKESEKNEEILKQLDQFILDYQARMGKISSVSASISQRELDLQEYNSNKDAFDAAKARGDQAEMARLSSRNQQIRDQYGIKQDTGKLQHFKNGGLVQGQRGEAVPVVAHAGEMFLNESQQGVLFKLLNFNFPQLSFSMPQFSMNSGSGQSVTNYNYYSVSSGDVHISDDSTARTFWSEKDNLVRRMQSKGGKRKA</sequence>
<feature type="coiled-coil region" evidence="1">
    <location>
        <begin position="811"/>
        <end position="886"/>
    </location>
</feature>
<evidence type="ECO:0000313" key="4">
    <source>
        <dbReference type="Proteomes" id="UP000190188"/>
    </source>
</evidence>
<organism evidence="3 4">
    <name type="scientific">Paenibacillus selenitireducens</name>
    <dbReference type="NCBI Taxonomy" id="1324314"/>
    <lineage>
        <taxon>Bacteria</taxon>
        <taxon>Bacillati</taxon>
        <taxon>Bacillota</taxon>
        <taxon>Bacilli</taxon>
        <taxon>Bacillales</taxon>
        <taxon>Paenibacillaceae</taxon>
        <taxon>Paenibacillus</taxon>
    </lineage>
</organism>
<dbReference type="Proteomes" id="UP000190188">
    <property type="component" value="Unassembled WGS sequence"/>
</dbReference>
<evidence type="ECO:0000256" key="2">
    <source>
        <dbReference type="SAM" id="MobiDB-lite"/>
    </source>
</evidence>
<accession>A0A1T2XC50</accession>
<evidence type="ECO:0000313" key="3">
    <source>
        <dbReference type="EMBL" id="OPA77471.1"/>
    </source>
</evidence>